<dbReference type="Proteomes" id="UP001066276">
    <property type="component" value="Chromosome 2_1"/>
</dbReference>
<evidence type="ECO:0000313" key="2">
    <source>
        <dbReference type="EMBL" id="KAJ1198371.1"/>
    </source>
</evidence>
<feature type="compositionally biased region" description="Basic and acidic residues" evidence="1">
    <location>
        <begin position="45"/>
        <end position="56"/>
    </location>
</feature>
<dbReference type="AlphaFoldDB" id="A0AAV7VD67"/>
<evidence type="ECO:0000256" key="1">
    <source>
        <dbReference type="SAM" id="MobiDB-lite"/>
    </source>
</evidence>
<protein>
    <submittedName>
        <fullName evidence="2">Uncharacterized protein</fullName>
    </submittedName>
</protein>
<gene>
    <name evidence="2" type="ORF">NDU88_002212</name>
</gene>
<proteinExistence type="predicted"/>
<sequence>MTLPTTFTAHSTTSSLPHHEITLSFLTCGLGHVDRLKLELVAEAERRVPDEGRRDDEPLEDVNGAHVRDNAASRLVIVDDGTVNKTLGDDRSCSSLQMTSWCTQTGVAPACK</sequence>
<dbReference type="EMBL" id="JANPWB010000003">
    <property type="protein sequence ID" value="KAJ1198371.1"/>
    <property type="molecule type" value="Genomic_DNA"/>
</dbReference>
<accession>A0AAV7VD67</accession>
<name>A0AAV7VD67_PLEWA</name>
<feature type="region of interest" description="Disordered" evidence="1">
    <location>
        <begin position="45"/>
        <end position="66"/>
    </location>
</feature>
<evidence type="ECO:0000313" key="3">
    <source>
        <dbReference type="Proteomes" id="UP001066276"/>
    </source>
</evidence>
<keyword evidence="3" id="KW-1185">Reference proteome</keyword>
<reference evidence="2" key="1">
    <citation type="journal article" date="2022" name="bioRxiv">
        <title>Sequencing and chromosome-scale assembly of the giantPleurodeles waltlgenome.</title>
        <authorList>
            <person name="Brown T."/>
            <person name="Elewa A."/>
            <person name="Iarovenko S."/>
            <person name="Subramanian E."/>
            <person name="Araus A.J."/>
            <person name="Petzold A."/>
            <person name="Susuki M."/>
            <person name="Suzuki K.-i.T."/>
            <person name="Hayashi T."/>
            <person name="Toyoda A."/>
            <person name="Oliveira C."/>
            <person name="Osipova E."/>
            <person name="Leigh N.D."/>
            <person name="Simon A."/>
            <person name="Yun M.H."/>
        </authorList>
    </citation>
    <scope>NUCLEOTIDE SEQUENCE</scope>
    <source>
        <strain evidence="2">20211129_DDA</strain>
        <tissue evidence="2">Liver</tissue>
    </source>
</reference>
<organism evidence="2 3">
    <name type="scientific">Pleurodeles waltl</name>
    <name type="common">Iberian ribbed newt</name>
    <dbReference type="NCBI Taxonomy" id="8319"/>
    <lineage>
        <taxon>Eukaryota</taxon>
        <taxon>Metazoa</taxon>
        <taxon>Chordata</taxon>
        <taxon>Craniata</taxon>
        <taxon>Vertebrata</taxon>
        <taxon>Euteleostomi</taxon>
        <taxon>Amphibia</taxon>
        <taxon>Batrachia</taxon>
        <taxon>Caudata</taxon>
        <taxon>Salamandroidea</taxon>
        <taxon>Salamandridae</taxon>
        <taxon>Pleurodelinae</taxon>
        <taxon>Pleurodeles</taxon>
    </lineage>
</organism>
<comment type="caution">
    <text evidence="2">The sequence shown here is derived from an EMBL/GenBank/DDBJ whole genome shotgun (WGS) entry which is preliminary data.</text>
</comment>